<reference evidence="2" key="1">
    <citation type="submission" date="2025-08" db="UniProtKB">
        <authorList>
            <consortium name="RefSeq"/>
        </authorList>
    </citation>
    <scope>IDENTIFICATION</scope>
    <source>
        <strain evidence="2">11010-0011.00</strain>
        <tissue evidence="2">Whole body</tissue>
    </source>
</reference>
<evidence type="ECO:0000313" key="2">
    <source>
        <dbReference type="RefSeq" id="XP_030375908.1"/>
    </source>
</evidence>
<protein>
    <submittedName>
        <fullName evidence="2">Uncharacterized protein LOC115625130</fullName>
    </submittedName>
</protein>
<sequence>MFGAKPKSIYGRHCATIMKSIALILIASCIPAIRDTLAYPHTTDDFIVTLSTFSDESTSASGGSAEEQATDDLIFLAHKSQKQSMVTQRPHQIDLLTSDEEDSLLDQSRESLEQKQKQEVAARGPPVDLRDFVALIPVQEVQAITRNYYRHDEEVQRAYAFLSSSNFAILQQRVVELPEVRAFVQYLNSSGLDVVKLALALQGSMGWTSLSAAAGNEIAVTPSASCIEDVREGAAKDNLHGLHGLVDSVLDVLPMDQVLATFFDKIETDEGFAHLVDCIGTQKFANLLWNLKNSATLRDVIAVLHSYGIDLPRIVESLKVYFFLSSF</sequence>
<organism evidence="1 2">
    <name type="scientific">Drosophila lebanonensis</name>
    <name type="common">Fruit fly</name>
    <name type="synonym">Scaptodrosophila lebanonensis</name>
    <dbReference type="NCBI Taxonomy" id="7225"/>
    <lineage>
        <taxon>Eukaryota</taxon>
        <taxon>Metazoa</taxon>
        <taxon>Ecdysozoa</taxon>
        <taxon>Arthropoda</taxon>
        <taxon>Hexapoda</taxon>
        <taxon>Insecta</taxon>
        <taxon>Pterygota</taxon>
        <taxon>Neoptera</taxon>
        <taxon>Endopterygota</taxon>
        <taxon>Diptera</taxon>
        <taxon>Brachycera</taxon>
        <taxon>Muscomorpha</taxon>
        <taxon>Ephydroidea</taxon>
        <taxon>Drosophilidae</taxon>
        <taxon>Scaptodrosophila</taxon>
    </lineage>
</organism>
<dbReference type="OrthoDB" id="7882129at2759"/>
<dbReference type="RefSeq" id="XP_030375908.1">
    <property type="nucleotide sequence ID" value="XM_030520048.1"/>
</dbReference>
<proteinExistence type="predicted"/>
<gene>
    <name evidence="2" type="primary">LOC115625130</name>
</gene>
<dbReference type="Pfam" id="PF06757">
    <property type="entry name" value="Ins_allergen_rp"/>
    <property type="match status" value="1"/>
</dbReference>
<accession>A0A6J2TL89</accession>
<dbReference type="GeneID" id="115625130"/>
<dbReference type="PANTHER" id="PTHR21163">
    <property type="entry name" value="PROTEIN G12"/>
    <property type="match status" value="1"/>
</dbReference>
<dbReference type="Proteomes" id="UP000504634">
    <property type="component" value="Unplaced"/>
</dbReference>
<evidence type="ECO:0000313" key="1">
    <source>
        <dbReference type="Proteomes" id="UP000504634"/>
    </source>
</evidence>
<dbReference type="InterPro" id="IPR010629">
    <property type="entry name" value="Ins_allergen"/>
</dbReference>
<keyword evidence="1" id="KW-1185">Reference proteome</keyword>
<name>A0A6J2TL89_DROLE</name>
<dbReference type="PANTHER" id="PTHR21163:SF1">
    <property type="entry name" value="PROTEIN G12"/>
    <property type="match status" value="1"/>
</dbReference>
<dbReference type="AlphaFoldDB" id="A0A6J2TL89"/>